<dbReference type="GeneID" id="116300763"/>
<keyword evidence="2" id="KW-0472">Membrane</keyword>
<proteinExistence type="predicted"/>
<dbReference type="RefSeq" id="XP_031565549.1">
    <property type="nucleotide sequence ID" value="XM_031709689.1"/>
</dbReference>
<feature type="compositionally biased region" description="Basic and acidic residues" evidence="1">
    <location>
        <begin position="171"/>
        <end position="196"/>
    </location>
</feature>
<dbReference type="OrthoDB" id="10462429at2759"/>
<reference evidence="4" key="1">
    <citation type="submission" date="2025-08" db="UniProtKB">
        <authorList>
            <consortium name="RefSeq"/>
        </authorList>
    </citation>
    <scope>IDENTIFICATION</scope>
    <source>
        <tissue evidence="4">Tentacle</tissue>
    </source>
</reference>
<dbReference type="InParanoid" id="A0A6P8IFN1"/>
<dbReference type="KEGG" id="aten:116300763"/>
<evidence type="ECO:0000256" key="1">
    <source>
        <dbReference type="SAM" id="MobiDB-lite"/>
    </source>
</evidence>
<accession>A0A6P8IFN1</accession>
<gene>
    <name evidence="4" type="primary">LOC116300763</name>
</gene>
<feature type="compositionally biased region" description="Polar residues" evidence="1">
    <location>
        <begin position="79"/>
        <end position="91"/>
    </location>
</feature>
<name>A0A6P8IFN1_ACTTE</name>
<evidence type="ECO:0000313" key="4">
    <source>
        <dbReference type="RefSeq" id="XP_031565549.1"/>
    </source>
</evidence>
<feature type="compositionally biased region" description="Polar residues" evidence="1">
    <location>
        <begin position="148"/>
        <end position="168"/>
    </location>
</feature>
<keyword evidence="3" id="KW-1185">Reference proteome</keyword>
<feature type="transmembrane region" description="Helical" evidence="2">
    <location>
        <begin position="12"/>
        <end position="31"/>
    </location>
</feature>
<organism evidence="3 4">
    <name type="scientific">Actinia tenebrosa</name>
    <name type="common">Australian red waratah sea anemone</name>
    <dbReference type="NCBI Taxonomy" id="6105"/>
    <lineage>
        <taxon>Eukaryota</taxon>
        <taxon>Metazoa</taxon>
        <taxon>Cnidaria</taxon>
        <taxon>Anthozoa</taxon>
        <taxon>Hexacorallia</taxon>
        <taxon>Actiniaria</taxon>
        <taxon>Actiniidae</taxon>
        <taxon>Actinia</taxon>
    </lineage>
</organism>
<feature type="compositionally biased region" description="Basic and acidic residues" evidence="1">
    <location>
        <begin position="114"/>
        <end position="123"/>
    </location>
</feature>
<evidence type="ECO:0000256" key="2">
    <source>
        <dbReference type="SAM" id="Phobius"/>
    </source>
</evidence>
<feature type="compositionally biased region" description="Polar residues" evidence="1">
    <location>
        <begin position="124"/>
        <end position="136"/>
    </location>
</feature>
<keyword evidence="2" id="KW-0812">Transmembrane</keyword>
<evidence type="ECO:0000313" key="3">
    <source>
        <dbReference type="Proteomes" id="UP000515163"/>
    </source>
</evidence>
<sequence length="196" mass="21849">MELIPEPISIYISIGLVSFLALIWCISICCCKGPCREFKIPVASTFEAHLSPALRNSSLKSKYDQYYYRLLGGKRIPYTSSRGQAKSTNDGSPYLVPTPFAGLTSDQLPLRNRSGYENEERSCSMESVYSQDSDPVNVNPAIKKSPQESRSIPTIKVTSGTSSETTPNETDESRRSSEEQRERKPTQFTRESESSA</sequence>
<dbReference type="AlphaFoldDB" id="A0A6P8IFN1"/>
<keyword evidence="2" id="KW-1133">Transmembrane helix</keyword>
<dbReference type="Proteomes" id="UP000515163">
    <property type="component" value="Unplaced"/>
</dbReference>
<protein>
    <submittedName>
        <fullName evidence="4">Uncharacterized protein LOC116300763</fullName>
    </submittedName>
</protein>
<feature type="region of interest" description="Disordered" evidence="1">
    <location>
        <begin position="79"/>
        <end position="196"/>
    </location>
</feature>